<keyword evidence="4" id="KW-0378">Hydrolase</keyword>
<reference evidence="8" key="1">
    <citation type="journal article" date="2014" name="Front. Microbiol.">
        <title>High frequency of phylogenetically diverse reductive dehalogenase-homologous genes in deep subseafloor sedimentary metagenomes.</title>
        <authorList>
            <person name="Kawai M."/>
            <person name="Futagami T."/>
            <person name="Toyoda A."/>
            <person name="Takaki Y."/>
            <person name="Nishi S."/>
            <person name="Hori S."/>
            <person name="Arai W."/>
            <person name="Tsubouchi T."/>
            <person name="Morono Y."/>
            <person name="Uchiyama I."/>
            <person name="Ito T."/>
            <person name="Fujiyama A."/>
            <person name="Inagaki F."/>
            <person name="Takami H."/>
        </authorList>
    </citation>
    <scope>NUCLEOTIDE SEQUENCE</scope>
    <source>
        <strain evidence="8">Expedition CK06-06</strain>
    </source>
</reference>
<dbReference type="GO" id="GO:0004565">
    <property type="term" value="F:beta-galactosidase activity"/>
    <property type="evidence" value="ECO:0007669"/>
    <property type="project" value="UniProtKB-EC"/>
</dbReference>
<dbReference type="PANTHER" id="PTHR46323:SF2">
    <property type="entry name" value="BETA-GALACTOSIDASE"/>
    <property type="match status" value="1"/>
</dbReference>
<dbReference type="InterPro" id="IPR008979">
    <property type="entry name" value="Galactose-bd-like_sf"/>
</dbReference>
<dbReference type="Gene3D" id="2.60.120.260">
    <property type="entry name" value="Galactose-binding domain-like"/>
    <property type="match status" value="1"/>
</dbReference>
<dbReference type="SUPFAM" id="SSF49785">
    <property type="entry name" value="Galactose-binding domain-like"/>
    <property type="match status" value="1"/>
</dbReference>
<dbReference type="InterPro" id="IPR006104">
    <property type="entry name" value="Glyco_hydro_2_N"/>
</dbReference>
<accession>X1JX80</accession>
<comment type="similarity">
    <text evidence="2">Belongs to the glycosyl hydrolase 2 family.</text>
</comment>
<evidence type="ECO:0000259" key="6">
    <source>
        <dbReference type="Pfam" id="PF02837"/>
    </source>
</evidence>
<evidence type="ECO:0000256" key="2">
    <source>
        <dbReference type="ARBA" id="ARBA00007401"/>
    </source>
</evidence>
<feature type="domain" description="Beta galactosidase small chain/" evidence="7">
    <location>
        <begin position="44"/>
        <end position="118"/>
    </location>
</feature>
<evidence type="ECO:0000256" key="5">
    <source>
        <dbReference type="ARBA" id="ARBA00023295"/>
    </source>
</evidence>
<feature type="domain" description="Glycosyl hydrolases family 2 sugar binding" evidence="6">
    <location>
        <begin position="123"/>
        <end position="224"/>
    </location>
</feature>
<dbReference type="PANTHER" id="PTHR46323">
    <property type="entry name" value="BETA-GALACTOSIDASE"/>
    <property type="match status" value="1"/>
</dbReference>
<dbReference type="Pfam" id="PF02837">
    <property type="entry name" value="Glyco_hydro_2_N"/>
    <property type="match status" value="1"/>
</dbReference>
<dbReference type="InterPro" id="IPR050347">
    <property type="entry name" value="Bact_Beta-galactosidase"/>
</dbReference>
<dbReference type="EMBL" id="BARU01041205">
    <property type="protein sequence ID" value="GAH85955.1"/>
    <property type="molecule type" value="Genomic_DNA"/>
</dbReference>
<dbReference type="GO" id="GO:0009341">
    <property type="term" value="C:beta-galactosidase complex"/>
    <property type="evidence" value="ECO:0007669"/>
    <property type="project" value="InterPro"/>
</dbReference>
<evidence type="ECO:0000259" key="7">
    <source>
        <dbReference type="Pfam" id="PF02929"/>
    </source>
</evidence>
<organism evidence="8">
    <name type="scientific">marine sediment metagenome</name>
    <dbReference type="NCBI Taxonomy" id="412755"/>
    <lineage>
        <taxon>unclassified sequences</taxon>
        <taxon>metagenomes</taxon>
        <taxon>ecological metagenomes</taxon>
    </lineage>
</organism>
<evidence type="ECO:0000256" key="3">
    <source>
        <dbReference type="ARBA" id="ARBA00012756"/>
    </source>
</evidence>
<keyword evidence="5" id="KW-0326">Glycosidase</keyword>
<dbReference type="AlphaFoldDB" id="X1JX80"/>
<dbReference type="InterPro" id="IPR004199">
    <property type="entry name" value="B-gal_small/dom_5"/>
</dbReference>
<comment type="caution">
    <text evidence="8">The sequence shown here is derived from an EMBL/GenBank/DDBJ whole genome shotgun (WGS) entry which is preliminary data.</text>
</comment>
<dbReference type="EC" id="3.2.1.23" evidence="3"/>
<evidence type="ECO:0000313" key="8">
    <source>
        <dbReference type="EMBL" id="GAH85955.1"/>
    </source>
</evidence>
<sequence>KKGYIIAWDQFKIPYETDDKPEIKMSELNEIDLKESDKELSIIGEKFKVIINKLTGVISSYSLNNNPLISSDLIPNFWRALTDNDKRQLNFKDEPYSTNKKKWKNANTNRKVIKFEFVTNGWNEIPVPSNWQMHGYGIPIYLNVRYPLSVRKENIPSINHEYNPVGSYRTEFEIPENWKDRKVFIHFDGVKSAFYIWINGEKVGYSQGSMTPAEFNITKYLQEGV</sequence>
<evidence type="ECO:0000256" key="1">
    <source>
        <dbReference type="ARBA" id="ARBA00001412"/>
    </source>
</evidence>
<dbReference type="Pfam" id="PF02929">
    <property type="entry name" value="Bgal_small_N"/>
    <property type="match status" value="1"/>
</dbReference>
<feature type="non-terminal residue" evidence="8">
    <location>
        <position position="1"/>
    </location>
</feature>
<dbReference type="GO" id="GO:0005990">
    <property type="term" value="P:lactose catabolic process"/>
    <property type="evidence" value="ECO:0007669"/>
    <property type="project" value="TreeGrafter"/>
</dbReference>
<evidence type="ECO:0000256" key="4">
    <source>
        <dbReference type="ARBA" id="ARBA00022801"/>
    </source>
</evidence>
<name>X1JX80_9ZZZZ</name>
<proteinExistence type="inferred from homology"/>
<gene>
    <name evidence="8" type="ORF">S03H2_63568</name>
</gene>
<protein>
    <recommendedName>
        <fullName evidence="3">beta-galactosidase</fullName>
        <ecNumber evidence="3">3.2.1.23</ecNumber>
    </recommendedName>
</protein>
<comment type="catalytic activity">
    <reaction evidence="1">
        <text>Hydrolysis of terminal non-reducing beta-D-galactose residues in beta-D-galactosides.</text>
        <dbReference type="EC" id="3.2.1.23"/>
    </reaction>
</comment>
<feature type="non-terminal residue" evidence="8">
    <location>
        <position position="225"/>
    </location>
</feature>